<reference evidence="1" key="1">
    <citation type="submission" date="2019-08" db="EMBL/GenBank/DDBJ databases">
        <authorList>
            <person name="Kucharzyk K."/>
            <person name="Murdoch R.W."/>
            <person name="Higgins S."/>
            <person name="Loffler F."/>
        </authorList>
    </citation>
    <scope>NUCLEOTIDE SEQUENCE</scope>
</reference>
<sequence>MRSLESSKLAGPSVSPLAVVECCSPLVLYSFLVGSPFAEQNPCDVKLQNDVDSKVWIAFVERIFAQHTAALPGLSGEQHPTTKVPL</sequence>
<name>A0A645E583_9ZZZZ</name>
<protein>
    <submittedName>
        <fullName evidence="1">Uncharacterized protein</fullName>
    </submittedName>
</protein>
<comment type="caution">
    <text evidence="1">The sequence shown here is derived from an EMBL/GenBank/DDBJ whole genome shotgun (WGS) entry which is preliminary data.</text>
</comment>
<gene>
    <name evidence="1" type="ORF">SDC9_144073</name>
</gene>
<evidence type="ECO:0000313" key="1">
    <source>
        <dbReference type="EMBL" id="MPM96907.1"/>
    </source>
</evidence>
<accession>A0A645E583</accession>
<proteinExistence type="predicted"/>
<organism evidence="1">
    <name type="scientific">bioreactor metagenome</name>
    <dbReference type="NCBI Taxonomy" id="1076179"/>
    <lineage>
        <taxon>unclassified sequences</taxon>
        <taxon>metagenomes</taxon>
        <taxon>ecological metagenomes</taxon>
    </lineage>
</organism>
<dbReference type="AlphaFoldDB" id="A0A645E583"/>
<dbReference type="EMBL" id="VSSQ01043243">
    <property type="protein sequence ID" value="MPM96907.1"/>
    <property type="molecule type" value="Genomic_DNA"/>
</dbReference>